<comment type="caution">
    <text evidence="10">The sequence shown here is derived from an EMBL/GenBank/DDBJ whole genome shotgun (WGS) entry which is preliminary data.</text>
</comment>
<keyword evidence="6" id="KW-0175">Coiled coil</keyword>
<feature type="compositionally biased region" description="Basic residues" evidence="7">
    <location>
        <begin position="425"/>
        <end position="434"/>
    </location>
</feature>
<feature type="compositionally biased region" description="Basic residues" evidence="7">
    <location>
        <begin position="379"/>
        <end position="389"/>
    </location>
</feature>
<evidence type="ECO:0000256" key="3">
    <source>
        <dbReference type="ARBA" id="ARBA00022490"/>
    </source>
</evidence>
<feature type="transmembrane region" description="Helical" evidence="8">
    <location>
        <begin position="213"/>
        <end position="235"/>
    </location>
</feature>
<evidence type="ECO:0000256" key="7">
    <source>
        <dbReference type="SAM" id="MobiDB-lite"/>
    </source>
</evidence>
<name>A0A834HDC2_RHOSS</name>
<feature type="compositionally biased region" description="Polar residues" evidence="7">
    <location>
        <begin position="192"/>
        <end position="201"/>
    </location>
</feature>
<reference evidence="10" key="1">
    <citation type="submission" date="2019-11" db="EMBL/GenBank/DDBJ databases">
        <authorList>
            <person name="Liu Y."/>
            <person name="Hou J."/>
            <person name="Li T.-Q."/>
            <person name="Guan C.-H."/>
            <person name="Wu X."/>
            <person name="Wu H.-Z."/>
            <person name="Ling F."/>
            <person name="Zhang R."/>
            <person name="Shi X.-G."/>
            <person name="Ren J.-P."/>
            <person name="Chen E.-F."/>
            <person name="Sun J.-M."/>
        </authorList>
    </citation>
    <scope>NUCLEOTIDE SEQUENCE</scope>
    <source>
        <strain evidence="10">Adult_tree_wgs_1</strain>
        <tissue evidence="10">Leaves</tissue>
    </source>
</reference>
<feature type="coiled-coil region" evidence="6">
    <location>
        <begin position="313"/>
        <end position="343"/>
    </location>
</feature>
<feature type="domain" description="TPX2 C-terminal" evidence="9">
    <location>
        <begin position="298"/>
        <end position="373"/>
    </location>
</feature>
<keyword evidence="4" id="KW-0493">Microtubule</keyword>
<accession>A0A834HDC2</accession>
<evidence type="ECO:0000256" key="8">
    <source>
        <dbReference type="SAM" id="Phobius"/>
    </source>
</evidence>
<proteinExistence type="inferred from homology"/>
<keyword evidence="8" id="KW-0812">Transmembrane</keyword>
<dbReference type="InterPro" id="IPR044833">
    <property type="entry name" value="WDL5/6"/>
</dbReference>
<evidence type="ECO:0000256" key="1">
    <source>
        <dbReference type="ARBA" id="ARBA00004245"/>
    </source>
</evidence>
<feature type="compositionally biased region" description="Polar residues" evidence="7">
    <location>
        <begin position="141"/>
        <end position="164"/>
    </location>
</feature>
<keyword evidence="8" id="KW-0472">Membrane</keyword>
<gene>
    <name evidence="10" type="ORF">RHSIM_Rhsim02G0200700</name>
</gene>
<feature type="compositionally biased region" description="Basic and acidic residues" evidence="7">
    <location>
        <begin position="165"/>
        <end position="180"/>
    </location>
</feature>
<keyword evidence="5" id="KW-0206">Cytoskeleton</keyword>
<evidence type="ECO:0000259" key="9">
    <source>
        <dbReference type="Pfam" id="PF06886"/>
    </source>
</evidence>
<evidence type="ECO:0000256" key="5">
    <source>
        <dbReference type="ARBA" id="ARBA00023212"/>
    </source>
</evidence>
<evidence type="ECO:0000313" key="11">
    <source>
        <dbReference type="Proteomes" id="UP000626092"/>
    </source>
</evidence>
<comment type="subcellular location">
    <subcellularLocation>
        <location evidence="1">Cytoplasm</location>
        <location evidence="1">Cytoskeleton</location>
    </subcellularLocation>
</comment>
<sequence length="500" mass="54202">MDSDNVGPVSANGMSHENGDPEQSIYGEGGIVLGEVNGTPACVYEIDGPNSNPKTDAKLEDGASNNSSSEAVRASKTACTESNGLAKSKSKSKEHGMKEADHSKDPKTQKGPSMAKAEKSSRPKAVVTTSVKKEKDGKGVETNTADANGSLASNSHPKQSFSLETKSRSFNDKEVADRNSKPTPMPIHARVTKQSGKSDAVSSTMNATKSEGLMYAVIALPFLLASLGTFEIFIIDDPVLPICELQFHDHREKTKLTALRKGPADKTEDGLDSVESTLSPTTGDDKTRKVGTLPSYDISFRCDERAEKRKEFYSKLEEKIHAMEVEKNKLEAKSKESQEAEIKMLRKSLTFKATPMPSFYQEPPPPKPELKKIPTTRAKSPKLGRKKASPTRDSEGNSTGSYRSARLSLDEKSQNSNTTKGPPSHVKKPLRKSLPKLPSQKTTLSNKSGENKTDESLIKVASHIQELSVNGVPVVEEPSPDHLSAGTNCIGEVNHSNQWK</sequence>
<dbReference type="PANTHER" id="PTHR31358:SF29">
    <property type="entry name" value="PROTEIN WVD2-LIKE 5-RELATED"/>
    <property type="match status" value="1"/>
</dbReference>
<keyword evidence="11" id="KW-1185">Reference proteome</keyword>
<dbReference type="InterPro" id="IPR027329">
    <property type="entry name" value="TPX2_C"/>
</dbReference>
<comment type="similarity">
    <text evidence="2">Belongs to the TPX2 family.</text>
</comment>
<dbReference type="EMBL" id="WJXA01000002">
    <property type="protein sequence ID" value="KAF7151894.1"/>
    <property type="molecule type" value="Genomic_DNA"/>
</dbReference>
<dbReference type="AlphaFoldDB" id="A0A834HDC2"/>
<feature type="region of interest" description="Disordered" evidence="7">
    <location>
        <begin position="1"/>
        <end position="201"/>
    </location>
</feature>
<feature type="region of interest" description="Disordered" evidence="7">
    <location>
        <begin position="259"/>
        <end position="290"/>
    </location>
</feature>
<evidence type="ECO:0000313" key="10">
    <source>
        <dbReference type="EMBL" id="KAF7151894.1"/>
    </source>
</evidence>
<dbReference type="OrthoDB" id="1939285at2759"/>
<feature type="region of interest" description="Disordered" evidence="7">
    <location>
        <begin position="354"/>
        <end position="459"/>
    </location>
</feature>
<dbReference type="Pfam" id="PF06886">
    <property type="entry name" value="TPX2"/>
    <property type="match status" value="1"/>
</dbReference>
<dbReference type="PANTHER" id="PTHR31358">
    <property type="entry name" value="PROTEIN WVD2-LIKE 4"/>
    <property type="match status" value="1"/>
</dbReference>
<protein>
    <recommendedName>
        <fullName evidence="9">TPX2 C-terminal domain-containing protein</fullName>
    </recommendedName>
</protein>
<keyword evidence="8" id="KW-1133">Transmembrane helix</keyword>
<feature type="region of interest" description="Disordered" evidence="7">
    <location>
        <begin position="474"/>
        <end position="500"/>
    </location>
</feature>
<evidence type="ECO:0000256" key="2">
    <source>
        <dbReference type="ARBA" id="ARBA00005885"/>
    </source>
</evidence>
<evidence type="ECO:0000256" key="4">
    <source>
        <dbReference type="ARBA" id="ARBA00022701"/>
    </source>
</evidence>
<feature type="compositionally biased region" description="Basic and acidic residues" evidence="7">
    <location>
        <begin position="91"/>
        <end position="108"/>
    </location>
</feature>
<dbReference type="GO" id="GO:0008017">
    <property type="term" value="F:microtubule binding"/>
    <property type="evidence" value="ECO:0007669"/>
    <property type="project" value="InterPro"/>
</dbReference>
<keyword evidence="3" id="KW-0963">Cytoplasm</keyword>
<evidence type="ECO:0000256" key="6">
    <source>
        <dbReference type="SAM" id="Coils"/>
    </source>
</evidence>
<dbReference type="GO" id="GO:0005874">
    <property type="term" value="C:microtubule"/>
    <property type="evidence" value="ECO:0007669"/>
    <property type="project" value="UniProtKB-KW"/>
</dbReference>
<organism evidence="10 11">
    <name type="scientific">Rhododendron simsii</name>
    <name type="common">Sims's rhododendron</name>
    <dbReference type="NCBI Taxonomy" id="118357"/>
    <lineage>
        <taxon>Eukaryota</taxon>
        <taxon>Viridiplantae</taxon>
        <taxon>Streptophyta</taxon>
        <taxon>Embryophyta</taxon>
        <taxon>Tracheophyta</taxon>
        <taxon>Spermatophyta</taxon>
        <taxon>Magnoliopsida</taxon>
        <taxon>eudicotyledons</taxon>
        <taxon>Gunneridae</taxon>
        <taxon>Pentapetalae</taxon>
        <taxon>asterids</taxon>
        <taxon>Ericales</taxon>
        <taxon>Ericaceae</taxon>
        <taxon>Ericoideae</taxon>
        <taxon>Rhodoreae</taxon>
        <taxon>Rhododendron</taxon>
    </lineage>
</organism>
<dbReference type="Proteomes" id="UP000626092">
    <property type="component" value="Unassembled WGS sequence"/>
</dbReference>